<dbReference type="Proteomes" id="UP000292927">
    <property type="component" value="Unassembled WGS sequence"/>
</dbReference>
<evidence type="ECO:0000313" key="2">
    <source>
        <dbReference type="Proteomes" id="UP000292927"/>
    </source>
</evidence>
<keyword evidence="2" id="KW-1185">Reference proteome</keyword>
<sequence length="31" mass="3606">MNPQAAAWFHPGLKIYVGNEKNTLIFTWNML</sequence>
<accession>A0A4Q7PL15</accession>
<dbReference type="AlphaFoldDB" id="A0A4Q7PL15"/>
<name>A0A4Q7PL15_9FIRM</name>
<evidence type="ECO:0000313" key="1">
    <source>
        <dbReference type="EMBL" id="RZT01007.1"/>
    </source>
</evidence>
<reference evidence="1 2" key="1">
    <citation type="submission" date="2019-02" db="EMBL/GenBank/DDBJ databases">
        <title>Genomic Encyclopedia of Type Strains, Phase IV (KMG-IV): sequencing the most valuable type-strain genomes for metagenomic binning, comparative biology and taxonomic classification.</title>
        <authorList>
            <person name="Goeker M."/>
        </authorList>
    </citation>
    <scope>NUCLEOTIDE SEQUENCE [LARGE SCALE GENOMIC DNA]</scope>
    <source>
        <strain evidence="1 2">DSM 29486</strain>
    </source>
</reference>
<organism evidence="1 2">
    <name type="scientific">Cuneatibacter caecimuris</name>
    <dbReference type="NCBI Taxonomy" id="1796618"/>
    <lineage>
        <taxon>Bacteria</taxon>
        <taxon>Bacillati</taxon>
        <taxon>Bacillota</taxon>
        <taxon>Clostridia</taxon>
        <taxon>Lachnospirales</taxon>
        <taxon>Lachnospiraceae</taxon>
        <taxon>Cuneatibacter</taxon>
    </lineage>
</organism>
<gene>
    <name evidence="1" type="ORF">EV209_1444</name>
</gene>
<protein>
    <submittedName>
        <fullName evidence="1">Uncharacterized protein</fullName>
    </submittedName>
</protein>
<comment type="caution">
    <text evidence="1">The sequence shown here is derived from an EMBL/GenBank/DDBJ whole genome shotgun (WGS) entry which is preliminary data.</text>
</comment>
<proteinExistence type="predicted"/>
<dbReference type="EMBL" id="SGXF01000002">
    <property type="protein sequence ID" value="RZT01007.1"/>
    <property type="molecule type" value="Genomic_DNA"/>
</dbReference>